<sequence>MPLLLLAVIVISGCISYSGDSENASPEITLALEEIDISVQGEACWKTEEVLEVNYLGKYLVAEEEITLYLQGKPVNKKYIEILDEEEGLERILLKKVATV</sequence>
<organism evidence="1 2">
    <name type="scientific">Candidatus Undinarchaeum marinum</name>
    <dbReference type="NCBI Taxonomy" id="2756141"/>
    <lineage>
        <taxon>Archaea</taxon>
        <taxon>Candidatus Undinarchaeota</taxon>
        <taxon>Candidatus Undinarchaeia</taxon>
        <taxon>Candidatus Undinarchaeales</taxon>
        <taxon>Candidatus Undinarchaeaceae</taxon>
        <taxon>Candidatus Undinarchaeum</taxon>
    </lineage>
</organism>
<evidence type="ECO:0000313" key="1">
    <source>
        <dbReference type="EMBL" id="HIJ99767.1"/>
    </source>
</evidence>
<protein>
    <submittedName>
        <fullName evidence="1">Uncharacterized protein</fullName>
    </submittedName>
</protein>
<accession>A0A832XLD9</accession>
<reference evidence="1 2" key="1">
    <citation type="journal article" name="Nat. Commun.">
        <title>Undinarchaeota illuminate DPANN phylogeny and the impact of gene transfer on archaeal evolution.</title>
        <authorList>
            <person name="Dombrowski N."/>
            <person name="Williams T.A."/>
            <person name="Sun J."/>
            <person name="Woodcroft B.J."/>
            <person name="Lee J.H."/>
            <person name="Minh B.Q."/>
            <person name="Rinke C."/>
            <person name="Spang A."/>
        </authorList>
    </citation>
    <scope>NUCLEOTIDE SEQUENCE [LARGE SCALE GENOMIC DNA]</scope>
    <source>
        <strain evidence="1">MAG_bin17</strain>
    </source>
</reference>
<keyword evidence="2" id="KW-1185">Reference proteome</keyword>
<comment type="caution">
    <text evidence="1">The sequence shown here is derived from an EMBL/GenBank/DDBJ whole genome shotgun (WGS) entry which is preliminary data.</text>
</comment>
<dbReference type="EMBL" id="DVAD01000015">
    <property type="protein sequence ID" value="HIJ99767.1"/>
    <property type="molecule type" value="Genomic_DNA"/>
</dbReference>
<dbReference type="Proteomes" id="UP000604391">
    <property type="component" value="Unassembled WGS sequence"/>
</dbReference>
<gene>
    <name evidence="1" type="ORF">H1011_03005</name>
</gene>
<evidence type="ECO:0000313" key="2">
    <source>
        <dbReference type="Proteomes" id="UP000604391"/>
    </source>
</evidence>
<dbReference type="AlphaFoldDB" id="A0A832XLD9"/>
<name>A0A832XLD9_9ARCH</name>
<proteinExistence type="predicted"/>